<name>A0ABS6VUY4_9GAMM</name>
<dbReference type="PANTHER" id="PTHR45339:SF5">
    <property type="entry name" value="HISTIDINE KINASE"/>
    <property type="match status" value="1"/>
</dbReference>
<feature type="domain" description="PAC" evidence="9">
    <location>
        <begin position="520"/>
        <end position="571"/>
    </location>
</feature>
<dbReference type="SMART" id="SM00387">
    <property type="entry name" value="HATPase_c"/>
    <property type="match status" value="1"/>
</dbReference>
<feature type="domain" description="Histidine kinase" evidence="7">
    <location>
        <begin position="589"/>
        <end position="809"/>
    </location>
</feature>
<evidence type="ECO:0000259" key="11">
    <source>
        <dbReference type="PROSITE" id="PS50894"/>
    </source>
</evidence>
<dbReference type="SMART" id="SM00086">
    <property type="entry name" value="PAC"/>
    <property type="match status" value="2"/>
</dbReference>
<dbReference type="InterPro" id="IPR001610">
    <property type="entry name" value="PAC"/>
</dbReference>
<feature type="modified residue" description="Phosphohistidine" evidence="4">
    <location>
        <position position="1192"/>
    </location>
</feature>
<dbReference type="InterPro" id="IPR003661">
    <property type="entry name" value="HisK_dim/P_dom"/>
</dbReference>
<evidence type="ECO:0000313" key="13">
    <source>
        <dbReference type="Proteomes" id="UP001166291"/>
    </source>
</evidence>
<proteinExistence type="predicted"/>
<dbReference type="CDD" id="cd00130">
    <property type="entry name" value="PAS"/>
    <property type="match status" value="2"/>
</dbReference>
<dbReference type="InterPro" id="IPR001789">
    <property type="entry name" value="Sig_transdc_resp-reg_receiver"/>
</dbReference>
<dbReference type="Pfam" id="PF00072">
    <property type="entry name" value="Response_reg"/>
    <property type="match status" value="1"/>
</dbReference>
<dbReference type="NCBIfam" id="TIGR00229">
    <property type="entry name" value="sensory_box"/>
    <property type="match status" value="1"/>
</dbReference>
<dbReference type="InterPro" id="IPR003594">
    <property type="entry name" value="HATPase_dom"/>
</dbReference>
<feature type="domain" description="Response regulatory" evidence="8">
    <location>
        <begin position="828"/>
        <end position="948"/>
    </location>
</feature>
<dbReference type="PROSITE" id="PS50113">
    <property type="entry name" value="PAC"/>
    <property type="match status" value="2"/>
</dbReference>
<dbReference type="PROSITE" id="PS50110">
    <property type="entry name" value="RESPONSE_REGULATORY"/>
    <property type="match status" value="2"/>
</dbReference>
<keyword evidence="6" id="KW-1133">Transmembrane helix</keyword>
<gene>
    <name evidence="12" type="ORF">KXJ70_15180</name>
</gene>
<dbReference type="Pfam" id="PF00512">
    <property type="entry name" value="HisKA"/>
    <property type="match status" value="1"/>
</dbReference>
<evidence type="ECO:0000259" key="8">
    <source>
        <dbReference type="PROSITE" id="PS50110"/>
    </source>
</evidence>
<accession>A0ABS6VUY4</accession>
<dbReference type="InterPro" id="IPR006189">
    <property type="entry name" value="CHASE_dom"/>
</dbReference>
<comment type="caution">
    <text evidence="5">Lacks conserved residue(s) required for the propagation of feature annotation.</text>
</comment>
<comment type="caution">
    <text evidence="12">The sequence shown here is derived from an EMBL/GenBank/DDBJ whole genome shotgun (WGS) entry which is preliminary data.</text>
</comment>
<dbReference type="Pfam" id="PF08447">
    <property type="entry name" value="PAS_3"/>
    <property type="match status" value="1"/>
</dbReference>
<dbReference type="CDD" id="cd16922">
    <property type="entry name" value="HATPase_EvgS-ArcB-TorS-like"/>
    <property type="match status" value="1"/>
</dbReference>
<keyword evidence="6" id="KW-0812">Transmembrane</keyword>
<dbReference type="Pfam" id="PF03924">
    <property type="entry name" value="CHASE"/>
    <property type="match status" value="1"/>
</dbReference>
<evidence type="ECO:0000256" key="3">
    <source>
        <dbReference type="ARBA" id="ARBA00022553"/>
    </source>
</evidence>
<dbReference type="SMART" id="SM01079">
    <property type="entry name" value="CHASE"/>
    <property type="match status" value="1"/>
</dbReference>
<evidence type="ECO:0000256" key="5">
    <source>
        <dbReference type="PROSITE-ProRule" id="PRU00169"/>
    </source>
</evidence>
<dbReference type="Pfam" id="PF02518">
    <property type="entry name" value="HATPase_c"/>
    <property type="match status" value="1"/>
</dbReference>
<evidence type="ECO:0000256" key="1">
    <source>
        <dbReference type="ARBA" id="ARBA00000085"/>
    </source>
</evidence>
<sequence>MKDLFTGLKINHHTETGKTQPNARYRLYYDKMKCLHLLVWIVSVISIITIGAYIDKVNNHTYKISSRDQADKELQIIAARLEGNILGNLQTSKAMLSAIYSNPNIDQEGFAKFAKPLFDGSAQLRNISATRNLTLQYMYPVEGNESAIGFDYNKRPDQLKDLLRARDTQQTIISGPFELIQGGQGLIARIPVVITNAEDQSASVWGTVSAVIDLQRLYEASGLLAINSELNIAIRKLGSDSSAVFFGNTSSFVEDARPVTAEISMPSGEKWQLAAIPKSGWPTLANNASALRTYLVIAGLAIFSMIAAILQLVVRRQRHNFLLHSLFDLSPNGIALSDFESGDFLQVNDTLLASTGYSREEFIALNDWQLSAKNAEEAEQYQIRALQKTGRYGPYERNYIRKDGSEFPVRLSGLLIHDDSGKAFVWSIIEDISAQKKTAEIMQRQQSLMRSMGAQARVGAWEYIVKADKMYWSEMTRKIFKVADDFTPSYQNNNQFYHTRDSLLRINKAIKEAMEDGVPFSEEIKIRAANGRETWVHITGQAEFHDQSCIRVYGSVQDIDSRRKVRDELIDAKEKAEAAVHAKSEFLAVMSHEIRTPMNGVLGMLNLLENSPLNKDQERKINVAKTSAQSLLNLINDILDFSKVDAGKLQLENIVFNIRKLFDDIGASQALNAHEKGLELIIDQSAINQSWVSGDPARLRQIITNLLANAIKFTAQGNIILRAGLRSKNGNLILSCAITDTGIGIPNSEIKRLFSPFTQIDASTTRKFGGSGLGLSICKNLCELMGGSISVASAYHEGSTFTFTVCLKDCSDRDTADQFNLDTTRNRAVFILDDNKAFASSICNQLKKWKVDVSAPESANDLILQVESEAKDDAEKLVIIGMTDEHQSDTVALCTKLRQNPHFDCATIVIVAYTDIADGEQLSLAGANGFYLKPISYSDLTSILKLKPHEKAFPTKAAKGKLSNLDASDTVAISRTHQKQDAFSQHKVLLVEDNPVNQEVGRCTLTEMGFDTDVAANGQVALQMLNATPNDMPYALILLDCQMPEMDGYQVCKHIRNGSAGDDYRSIPIIALTANAMSGDKEKCISAGMNDYLPKPFTPSNLIEKLQRWLPTETLTPSPALPTSLPHVDPANSSCDEGAIWIKERALESAMGRQEVLKKLLTLFCEQISAQLKELDSAYTESNHNEMASIAHAVKGSAAQLHGIKLQECAAKLERAAKDQNSTDVDQLYNDFKQQSENLRNCFKSYLTPKHTAATSTALN</sequence>
<evidence type="ECO:0000313" key="12">
    <source>
        <dbReference type="EMBL" id="MBW2942138.1"/>
    </source>
</evidence>
<dbReference type="EC" id="2.7.13.3" evidence="2"/>
<dbReference type="InterPro" id="IPR008207">
    <property type="entry name" value="Sig_transdc_His_kin_Hpt_dom"/>
</dbReference>
<keyword evidence="13" id="KW-1185">Reference proteome</keyword>
<dbReference type="CDD" id="cd17546">
    <property type="entry name" value="REC_hyHK_CKI1_RcsC-like"/>
    <property type="match status" value="1"/>
</dbReference>
<dbReference type="CDD" id="cd00082">
    <property type="entry name" value="HisKA"/>
    <property type="match status" value="1"/>
</dbReference>
<protein>
    <recommendedName>
        <fullName evidence="2">histidine kinase</fullName>
        <ecNumber evidence="2">2.7.13.3</ecNumber>
    </recommendedName>
</protein>
<dbReference type="Pfam" id="PF13426">
    <property type="entry name" value="PAS_9"/>
    <property type="match status" value="1"/>
</dbReference>
<dbReference type="InterPro" id="IPR013655">
    <property type="entry name" value="PAS_fold_3"/>
</dbReference>
<evidence type="ECO:0000256" key="6">
    <source>
        <dbReference type="SAM" id="Phobius"/>
    </source>
</evidence>
<keyword evidence="3 5" id="KW-0597">Phosphoprotein</keyword>
<feature type="modified residue" description="4-aspartylphosphate" evidence="5">
    <location>
        <position position="1040"/>
    </location>
</feature>
<feature type="domain" description="Response regulatory" evidence="8">
    <location>
        <begin position="987"/>
        <end position="1110"/>
    </location>
</feature>
<dbReference type="Proteomes" id="UP001166291">
    <property type="component" value="Unassembled WGS sequence"/>
</dbReference>
<dbReference type="InterPro" id="IPR000014">
    <property type="entry name" value="PAS"/>
</dbReference>
<keyword evidence="6" id="KW-0472">Membrane</keyword>
<dbReference type="PROSITE" id="PS50894">
    <property type="entry name" value="HPT"/>
    <property type="match status" value="1"/>
</dbReference>
<dbReference type="PROSITE" id="PS50109">
    <property type="entry name" value="HIS_KIN"/>
    <property type="match status" value="1"/>
</dbReference>
<evidence type="ECO:0000259" key="7">
    <source>
        <dbReference type="PROSITE" id="PS50109"/>
    </source>
</evidence>
<feature type="domain" description="CHASE" evidence="10">
    <location>
        <begin position="135"/>
        <end position="223"/>
    </location>
</feature>
<comment type="catalytic activity">
    <reaction evidence="1">
        <text>ATP + protein L-histidine = ADP + protein N-phospho-L-histidine.</text>
        <dbReference type="EC" id="2.7.13.3"/>
    </reaction>
</comment>
<evidence type="ECO:0000256" key="4">
    <source>
        <dbReference type="PROSITE-ProRule" id="PRU00110"/>
    </source>
</evidence>
<dbReference type="RefSeq" id="WP_219044375.1">
    <property type="nucleotide sequence ID" value="NZ_JAHWDQ010000004.1"/>
</dbReference>
<feature type="domain" description="HPt" evidence="11">
    <location>
        <begin position="1153"/>
        <end position="1246"/>
    </location>
</feature>
<dbReference type="EMBL" id="JAHWDQ010000004">
    <property type="protein sequence ID" value="MBW2942138.1"/>
    <property type="molecule type" value="Genomic_DNA"/>
</dbReference>
<dbReference type="InterPro" id="IPR005467">
    <property type="entry name" value="His_kinase_dom"/>
</dbReference>
<dbReference type="InterPro" id="IPR000700">
    <property type="entry name" value="PAS-assoc_C"/>
</dbReference>
<evidence type="ECO:0000256" key="2">
    <source>
        <dbReference type="ARBA" id="ARBA00012438"/>
    </source>
</evidence>
<feature type="transmembrane region" description="Helical" evidence="6">
    <location>
        <begin position="34"/>
        <end position="54"/>
    </location>
</feature>
<evidence type="ECO:0000259" key="10">
    <source>
        <dbReference type="PROSITE" id="PS50839"/>
    </source>
</evidence>
<dbReference type="PROSITE" id="PS50839">
    <property type="entry name" value="CHASE"/>
    <property type="match status" value="1"/>
</dbReference>
<dbReference type="SMART" id="SM00388">
    <property type="entry name" value="HisKA"/>
    <property type="match status" value="1"/>
</dbReference>
<dbReference type="SMART" id="SM00448">
    <property type="entry name" value="REC"/>
    <property type="match status" value="2"/>
</dbReference>
<organism evidence="12 13">
    <name type="scientific">Zhongshania aquimaris</name>
    <dbReference type="NCBI Taxonomy" id="2857107"/>
    <lineage>
        <taxon>Bacteria</taxon>
        <taxon>Pseudomonadati</taxon>
        <taxon>Pseudomonadota</taxon>
        <taxon>Gammaproteobacteria</taxon>
        <taxon>Cellvibrionales</taxon>
        <taxon>Spongiibacteraceae</taxon>
        <taxon>Zhongshania</taxon>
    </lineage>
</organism>
<dbReference type="CDD" id="cd00156">
    <property type="entry name" value="REC"/>
    <property type="match status" value="1"/>
</dbReference>
<feature type="domain" description="PAC" evidence="9">
    <location>
        <begin position="393"/>
        <end position="444"/>
    </location>
</feature>
<evidence type="ECO:0000259" key="9">
    <source>
        <dbReference type="PROSITE" id="PS50113"/>
    </source>
</evidence>
<reference evidence="12" key="1">
    <citation type="submission" date="2021-07" db="EMBL/GenBank/DDBJ databases">
        <title>Zhongshania sp. CAU 1632 isolated from seawater.</title>
        <authorList>
            <person name="Kim W."/>
        </authorList>
    </citation>
    <scope>NUCLEOTIDE SEQUENCE</scope>
    <source>
        <strain evidence="12">CAU 1632</strain>
    </source>
</reference>
<feature type="transmembrane region" description="Helical" evidence="6">
    <location>
        <begin position="294"/>
        <end position="314"/>
    </location>
</feature>
<dbReference type="Pfam" id="PF01627">
    <property type="entry name" value="Hpt"/>
    <property type="match status" value="1"/>
</dbReference>
<dbReference type="PANTHER" id="PTHR45339">
    <property type="entry name" value="HYBRID SIGNAL TRANSDUCTION HISTIDINE KINASE J"/>
    <property type="match status" value="1"/>
</dbReference>